<evidence type="ECO:0000313" key="1">
    <source>
        <dbReference type="EMBL" id="RGP89806.1"/>
    </source>
</evidence>
<proteinExistence type="predicted"/>
<gene>
    <name evidence="1" type="ORF">BC353_09595</name>
</gene>
<reference evidence="1 2" key="1">
    <citation type="journal article" date="2017" name="Emerg. Infect. Dis.">
        <title>Carbapenemase VCC-1-Producing Vibrio cholerae in Coastal Waters of Germany.</title>
        <authorList>
            <person name="Hammerl J.A."/>
            <person name="Jackel C."/>
            <person name="Bortolaia V."/>
            <person name="Schwartz K."/>
            <person name="Bier N."/>
            <person name="Hendriksen R.S."/>
            <person name="Guerra B."/>
            <person name="Strauch E."/>
        </authorList>
    </citation>
    <scope>NUCLEOTIDE SEQUENCE [LARGE SCALE GENOMIC DNA]</scope>
    <source>
        <strain evidence="1 2">VN-2825</strain>
    </source>
</reference>
<dbReference type="Proteomes" id="UP000266701">
    <property type="component" value="Unassembled WGS sequence"/>
</dbReference>
<organism evidence="1 2">
    <name type="scientific">Vibrio cholerae</name>
    <dbReference type="NCBI Taxonomy" id="666"/>
    <lineage>
        <taxon>Bacteria</taxon>
        <taxon>Pseudomonadati</taxon>
        <taxon>Pseudomonadota</taxon>
        <taxon>Gammaproteobacteria</taxon>
        <taxon>Vibrionales</taxon>
        <taxon>Vibrionaceae</taxon>
        <taxon>Vibrio</taxon>
    </lineage>
</organism>
<name>A0A395U010_VIBCL</name>
<dbReference type="EMBL" id="MCBA01000067">
    <property type="protein sequence ID" value="RGP89806.1"/>
    <property type="molecule type" value="Genomic_DNA"/>
</dbReference>
<dbReference type="RefSeq" id="WP_118089239.1">
    <property type="nucleotide sequence ID" value="NZ_JACYSR010000012.1"/>
</dbReference>
<comment type="caution">
    <text evidence="1">The sequence shown here is derived from an EMBL/GenBank/DDBJ whole genome shotgun (WGS) entry which is preliminary data.</text>
</comment>
<accession>A0A395U010</accession>
<dbReference type="AlphaFoldDB" id="A0A395U010"/>
<sequence>MRNSPVFFVAQGSSVNPSDLKHARFVMQNFGFYPSNFEEVCKKLPDFQVTDESVGSKKVYRINKK</sequence>
<evidence type="ECO:0000313" key="2">
    <source>
        <dbReference type="Proteomes" id="UP000266701"/>
    </source>
</evidence>
<protein>
    <submittedName>
        <fullName evidence="1">Uncharacterized protein</fullName>
    </submittedName>
</protein>